<dbReference type="KEGG" id="spii:G7077_11345"/>
<dbReference type="Pfam" id="PF07027">
    <property type="entry name" value="DUF1318"/>
    <property type="match status" value="1"/>
</dbReference>
<evidence type="ECO:0000313" key="1">
    <source>
        <dbReference type="EMBL" id="QIK80078.1"/>
    </source>
</evidence>
<reference evidence="1 2" key="1">
    <citation type="submission" date="2020-03" db="EMBL/GenBank/DDBJ databases">
        <title>Sphingomonas sp. nov., isolated from fish.</title>
        <authorList>
            <person name="Hyun D.-W."/>
            <person name="Bae J.-W."/>
        </authorList>
    </citation>
    <scope>NUCLEOTIDE SEQUENCE [LARGE SCALE GENOMIC DNA]</scope>
    <source>
        <strain evidence="1 2">HDW15B</strain>
    </source>
</reference>
<name>A0A6G7YTL0_9SPHN</name>
<keyword evidence="2" id="KW-1185">Reference proteome</keyword>
<dbReference type="InterPro" id="IPR008309">
    <property type="entry name" value="YdbL"/>
</dbReference>
<dbReference type="AlphaFoldDB" id="A0A6G7YTL0"/>
<gene>
    <name evidence="1" type="ORF">G7077_11345</name>
</gene>
<dbReference type="Proteomes" id="UP000503222">
    <property type="component" value="Chromosome"/>
</dbReference>
<sequence length="119" mass="12700">MIGVALALALTGTTGNAQTPALNQAFAAGQIGERYDGYLGVVGPVSTTVRSQVATINIRRRSLYNQLAGQRRVAPQEVGITAGCQLLRNTGPGEMYLLAEGGWRRRVPGQAVQLPEYCR</sequence>
<organism evidence="1 2">
    <name type="scientific">Sphingomonas piscis</name>
    <dbReference type="NCBI Taxonomy" id="2714943"/>
    <lineage>
        <taxon>Bacteria</taxon>
        <taxon>Pseudomonadati</taxon>
        <taxon>Pseudomonadota</taxon>
        <taxon>Alphaproteobacteria</taxon>
        <taxon>Sphingomonadales</taxon>
        <taxon>Sphingomonadaceae</taxon>
        <taxon>Sphingomonas</taxon>
    </lineage>
</organism>
<evidence type="ECO:0000313" key="2">
    <source>
        <dbReference type="Proteomes" id="UP000503222"/>
    </source>
</evidence>
<accession>A0A6G7YTL0</accession>
<dbReference type="EMBL" id="CP049869">
    <property type="protein sequence ID" value="QIK80078.1"/>
    <property type="molecule type" value="Genomic_DNA"/>
</dbReference>
<protein>
    <submittedName>
        <fullName evidence="1">YdbL family protein</fullName>
    </submittedName>
</protein>
<proteinExistence type="predicted"/>